<protein>
    <submittedName>
        <fullName evidence="1">Uncharacterized protein</fullName>
    </submittedName>
</protein>
<proteinExistence type="predicted"/>
<reference evidence="1 2" key="1">
    <citation type="submission" date="2014-04" db="EMBL/GenBank/DDBJ databases">
        <authorList>
            <consortium name="International Citrus Genome Consortium"/>
            <person name="Gmitter F."/>
            <person name="Chen C."/>
            <person name="Farmerie W."/>
            <person name="Harkins T."/>
            <person name="Desany B."/>
            <person name="Mohiuddin M."/>
            <person name="Kodira C."/>
            <person name="Borodovsky M."/>
            <person name="Lomsadze A."/>
            <person name="Burns P."/>
            <person name="Jenkins J."/>
            <person name="Prochnik S."/>
            <person name="Shu S."/>
            <person name="Chapman J."/>
            <person name="Pitluck S."/>
            <person name="Schmutz J."/>
            <person name="Rokhsar D."/>
        </authorList>
    </citation>
    <scope>NUCLEOTIDE SEQUENCE</scope>
</reference>
<evidence type="ECO:0000313" key="1">
    <source>
        <dbReference type="EMBL" id="KDO37115.1"/>
    </source>
</evidence>
<dbReference type="AlphaFoldDB" id="A0A067D6E8"/>
<dbReference type="Proteomes" id="UP000027120">
    <property type="component" value="Unassembled WGS sequence"/>
</dbReference>
<organism evidence="1 2">
    <name type="scientific">Citrus sinensis</name>
    <name type="common">Sweet orange</name>
    <name type="synonym">Citrus aurantium var. sinensis</name>
    <dbReference type="NCBI Taxonomy" id="2711"/>
    <lineage>
        <taxon>Eukaryota</taxon>
        <taxon>Viridiplantae</taxon>
        <taxon>Streptophyta</taxon>
        <taxon>Embryophyta</taxon>
        <taxon>Tracheophyta</taxon>
        <taxon>Spermatophyta</taxon>
        <taxon>Magnoliopsida</taxon>
        <taxon>eudicotyledons</taxon>
        <taxon>Gunneridae</taxon>
        <taxon>Pentapetalae</taxon>
        <taxon>rosids</taxon>
        <taxon>malvids</taxon>
        <taxon>Sapindales</taxon>
        <taxon>Rutaceae</taxon>
        <taxon>Aurantioideae</taxon>
        <taxon>Citrus</taxon>
    </lineage>
</organism>
<keyword evidence="2" id="KW-1185">Reference proteome</keyword>
<gene>
    <name evidence="1" type="ORF">CISIN_1g043605mg</name>
</gene>
<evidence type="ECO:0000313" key="2">
    <source>
        <dbReference type="Proteomes" id="UP000027120"/>
    </source>
</evidence>
<name>A0A067D6E8_CITSI</name>
<dbReference type="EMBL" id="KK791877">
    <property type="protein sequence ID" value="KDO37115.1"/>
    <property type="molecule type" value="Genomic_DNA"/>
</dbReference>
<sequence>MESVASLLHLSAKYLTFATLPSINFTYVVPSLVFKILGNRWILAQDCLIVCSLKELDGSCRCLSERNILL</sequence>
<accession>A0A067D6E8</accession>